<accession>A0ABR7TGR5</accession>
<name>A0ABR7TGR5_9BACT</name>
<dbReference type="Gene3D" id="3.40.50.1000">
    <property type="entry name" value="HAD superfamily/HAD-like"/>
    <property type="match status" value="1"/>
</dbReference>
<protein>
    <recommendedName>
        <fullName evidence="10">Beta-phosphoglucomutase</fullName>
        <ecNumber evidence="9">5.4.2.6</ecNumber>
    </recommendedName>
</protein>
<dbReference type="InterPro" id="IPR036412">
    <property type="entry name" value="HAD-like_sf"/>
</dbReference>
<dbReference type="Proteomes" id="UP000659124">
    <property type="component" value="Unassembled WGS sequence"/>
</dbReference>
<sequence length="219" mass="24538">MKAFIFDLNGTMINDMEYHLDGWHSMLNKLGANMSREEVRGHMYGKNEELLMRIFGKDRFSLPEMLDIAHQKEVLYQEAFRPHLSLIAGLPEFLREAAAQHIPMAIGSAANNFNISYVLDNLQLRHFFKAVVGAEDVETSKPNPEVFLKCAAALNVAPTDCIVFEDAPKGVEAALNAGMEAIALTTMHTREEFAAYNNIRAFVTDYTDPALQQLITTTV</sequence>
<dbReference type="PANTHER" id="PTHR46193">
    <property type="entry name" value="6-PHOSPHOGLUCONATE PHOSPHATASE"/>
    <property type="match status" value="1"/>
</dbReference>
<evidence type="ECO:0000256" key="4">
    <source>
        <dbReference type="ARBA" id="ARBA00022723"/>
    </source>
</evidence>
<evidence type="ECO:0000256" key="10">
    <source>
        <dbReference type="ARBA" id="ARBA00044991"/>
    </source>
</evidence>
<dbReference type="InterPro" id="IPR051600">
    <property type="entry name" value="Beta-PGM-like"/>
</dbReference>
<dbReference type="InterPro" id="IPR041492">
    <property type="entry name" value="HAD_2"/>
</dbReference>
<dbReference type="RefSeq" id="WP_188086793.1">
    <property type="nucleotide sequence ID" value="NZ_JACVFC010000001.1"/>
</dbReference>
<keyword evidence="12" id="KW-1185">Reference proteome</keyword>
<evidence type="ECO:0000256" key="8">
    <source>
        <dbReference type="ARBA" id="ARBA00044926"/>
    </source>
</evidence>
<comment type="catalytic activity">
    <reaction evidence="8">
        <text>beta-D-glucose 1-phosphate = beta-D-glucose 6-phosphate</text>
        <dbReference type="Rhea" id="RHEA:20113"/>
        <dbReference type="ChEBI" id="CHEBI:57684"/>
        <dbReference type="ChEBI" id="CHEBI:58247"/>
        <dbReference type="EC" id="5.4.2.6"/>
    </reaction>
</comment>
<dbReference type="SFLD" id="SFLDG01129">
    <property type="entry name" value="C1.5:_HAD__Beta-PGM__Phosphata"/>
    <property type="match status" value="1"/>
</dbReference>
<keyword evidence="7" id="KW-0119">Carbohydrate metabolism</keyword>
<dbReference type="SFLD" id="SFLDS00003">
    <property type="entry name" value="Haloacid_Dehalogenase"/>
    <property type="match status" value="1"/>
</dbReference>
<evidence type="ECO:0000256" key="9">
    <source>
        <dbReference type="ARBA" id="ARBA00044968"/>
    </source>
</evidence>
<dbReference type="NCBIfam" id="TIGR02009">
    <property type="entry name" value="PGMB-YQAB-SF"/>
    <property type="match status" value="1"/>
</dbReference>
<comment type="similarity">
    <text evidence="2">Belongs to the HAD-like hydrolase superfamily. CbbY/CbbZ/Gph/YieH family.</text>
</comment>
<keyword evidence="4" id="KW-0479">Metal-binding</keyword>
<dbReference type="PANTHER" id="PTHR46193:SF18">
    <property type="entry name" value="HEXITOL PHOSPHATASE B"/>
    <property type="match status" value="1"/>
</dbReference>
<dbReference type="EMBL" id="JACVFC010000001">
    <property type="protein sequence ID" value="MBC9929686.1"/>
    <property type="molecule type" value="Genomic_DNA"/>
</dbReference>
<dbReference type="InterPro" id="IPR010976">
    <property type="entry name" value="B-phosphoglucomutase_hydrolase"/>
</dbReference>
<dbReference type="InterPro" id="IPR023198">
    <property type="entry name" value="PGP-like_dom2"/>
</dbReference>
<keyword evidence="6" id="KW-0413">Isomerase</keyword>
<evidence type="ECO:0000256" key="2">
    <source>
        <dbReference type="ARBA" id="ARBA00006171"/>
    </source>
</evidence>
<evidence type="ECO:0000256" key="7">
    <source>
        <dbReference type="ARBA" id="ARBA00023277"/>
    </source>
</evidence>
<evidence type="ECO:0000256" key="3">
    <source>
        <dbReference type="ARBA" id="ARBA00022553"/>
    </source>
</evidence>
<dbReference type="Gene3D" id="1.10.150.240">
    <property type="entry name" value="Putative phosphatase, domain 2"/>
    <property type="match status" value="1"/>
</dbReference>
<dbReference type="SFLD" id="SFLDG01135">
    <property type="entry name" value="C1.5.6:_HAD__Beta-PGM__Phospha"/>
    <property type="match status" value="1"/>
</dbReference>
<evidence type="ECO:0000313" key="12">
    <source>
        <dbReference type="Proteomes" id="UP000659124"/>
    </source>
</evidence>
<evidence type="ECO:0000256" key="1">
    <source>
        <dbReference type="ARBA" id="ARBA00001946"/>
    </source>
</evidence>
<dbReference type="NCBIfam" id="TIGR01509">
    <property type="entry name" value="HAD-SF-IA-v3"/>
    <property type="match status" value="1"/>
</dbReference>
<evidence type="ECO:0000256" key="6">
    <source>
        <dbReference type="ARBA" id="ARBA00023235"/>
    </source>
</evidence>
<dbReference type="EC" id="5.4.2.6" evidence="9"/>
<dbReference type="CDD" id="cd07505">
    <property type="entry name" value="HAD_BPGM-like"/>
    <property type="match status" value="1"/>
</dbReference>
<evidence type="ECO:0000313" key="11">
    <source>
        <dbReference type="EMBL" id="MBC9929686.1"/>
    </source>
</evidence>
<dbReference type="SUPFAM" id="SSF56784">
    <property type="entry name" value="HAD-like"/>
    <property type="match status" value="1"/>
</dbReference>
<comment type="cofactor">
    <cofactor evidence="1">
        <name>Mg(2+)</name>
        <dbReference type="ChEBI" id="CHEBI:18420"/>
    </cofactor>
</comment>
<dbReference type="InterPro" id="IPR023214">
    <property type="entry name" value="HAD_sf"/>
</dbReference>
<proteinExistence type="inferred from homology"/>
<reference evidence="11 12" key="1">
    <citation type="submission" date="2020-09" db="EMBL/GenBank/DDBJ databases">
        <title>Genome sequences of type strains of Chitinophaga qingshengii and Chitinophaga varians.</title>
        <authorList>
            <person name="Kittiwongwattana C."/>
        </authorList>
    </citation>
    <scope>NUCLEOTIDE SEQUENCE [LARGE SCALE GENOMIC DNA]</scope>
    <source>
        <strain evidence="11 12">JCM 30026</strain>
    </source>
</reference>
<organism evidence="11 12">
    <name type="scientific">Chitinophaga qingshengii</name>
    <dbReference type="NCBI Taxonomy" id="1569794"/>
    <lineage>
        <taxon>Bacteria</taxon>
        <taxon>Pseudomonadati</taxon>
        <taxon>Bacteroidota</taxon>
        <taxon>Chitinophagia</taxon>
        <taxon>Chitinophagales</taxon>
        <taxon>Chitinophagaceae</taxon>
        <taxon>Chitinophaga</taxon>
    </lineage>
</organism>
<gene>
    <name evidence="11" type="ORF">ICL07_04815</name>
</gene>
<dbReference type="Pfam" id="PF13419">
    <property type="entry name" value="HAD_2"/>
    <property type="match status" value="1"/>
</dbReference>
<keyword evidence="5" id="KW-0460">Magnesium</keyword>
<keyword evidence="3" id="KW-0597">Phosphoprotein</keyword>
<dbReference type="InterPro" id="IPR006439">
    <property type="entry name" value="HAD-SF_hydro_IA"/>
</dbReference>
<evidence type="ECO:0000256" key="5">
    <source>
        <dbReference type="ARBA" id="ARBA00022842"/>
    </source>
</evidence>
<comment type="caution">
    <text evidence="11">The sequence shown here is derived from an EMBL/GenBank/DDBJ whole genome shotgun (WGS) entry which is preliminary data.</text>
</comment>